<dbReference type="SUPFAM" id="SSF49265">
    <property type="entry name" value="Fibronectin type III"/>
    <property type="match status" value="1"/>
</dbReference>
<dbReference type="GO" id="GO:0009897">
    <property type="term" value="C:external side of plasma membrane"/>
    <property type="evidence" value="ECO:0007669"/>
    <property type="project" value="TreeGrafter"/>
</dbReference>
<keyword evidence="7 13" id="KW-0675">Receptor</keyword>
<proteinExistence type="predicted"/>
<feature type="compositionally biased region" description="Basic and acidic residues" evidence="9">
    <location>
        <begin position="252"/>
        <end position="262"/>
    </location>
</feature>
<evidence type="ECO:0000256" key="11">
    <source>
        <dbReference type="SAM" id="SignalP"/>
    </source>
</evidence>
<evidence type="ECO:0000256" key="4">
    <source>
        <dbReference type="ARBA" id="ARBA00022989"/>
    </source>
</evidence>
<keyword evidence="6" id="KW-1015">Disulfide bond</keyword>
<organism evidence="13">
    <name type="scientific">Nothobranchius furzeri</name>
    <name type="common">Turquoise killifish</name>
    <dbReference type="NCBI Taxonomy" id="105023"/>
    <lineage>
        <taxon>Eukaryota</taxon>
        <taxon>Metazoa</taxon>
        <taxon>Chordata</taxon>
        <taxon>Craniata</taxon>
        <taxon>Vertebrata</taxon>
        <taxon>Euteleostomi</taxon>
        <taxon>Actinopterygii</taxon>
        <taxon>Neopterygii</taxon>
        <taxon>Teleostei</taxon>
        <taxon>Neoteleostei</taxon>
        <taxon>Acanthomorphata</taxon>
        <taxon>Ovalentaria</taxon>
        <taxon>Atherinomorphae</taxon>
        <taxon>Cyprinodontiformes</taxon>
        <taxon>Nothobranchiidae</taxon>
        <taxon>Nothobranchius</taxon>
    </lineage>
</organism>
<dbReference type="CDD" id="cd00063">
    <property type="entry name" value="FN3"/>
    <property type="match status" value="1"/>
</dbReference>
<feature type="signal peptide" evidence="11">
    <location>
        <begin position="1"/>
        <end position="21"/>
    </location>
</feature>
<dbReference type="GO" id="GO:0004896">
    <property type="term" value="F:cytokine receptor activity"/>
    <property type="evidence" value="ECO:0007669"/>
    <property type="project" value="TreeGrafter"/>
</dbReference>
<keyword evidence="8" id="KW-0325">Glycoprotein</keyword>
<dbReference type="InterPro" id="IPR003961">
    <property type="entry name" value="FN3_dom"/>
</dbReference>
<dbReference type="AlphaFoldDB" id="A0A1A8A469"/>
<dbReference type="Gene3D" id="2.60.40.10">
    <property type="entry name" value="Immunoglobulins"/>
    <property type="match status" value="1"/>
</dbReference>
<sequence length="450" mass="50827">MLTDLTASFFIFIFCRFSVKSDAPEAVTVLVDENLNTPCLNISWKRPSKVDVTKGWVSLTYELRVKVQTGLDWMMFTEVAQNSLRMYNIEPGVTYEVQVRCSLDHSSWSDWSKATFVEVPGYFRNQRLVWTLVFVFSLIPFLAAICILILKRKLVKQWILPPIPGPKIKGLDAQLFKSGRSEDVANALIANQNFPPTSVCMDQTEEYLLVSESNDWLLTDPYRSQRKKKSLLTPSDLNLDPEIQREVSTPGHSDREKSKSSEDEKDDFTPTSRCQSKENMSNTEPLLLPPPEKHQNSSVNVVNEDAALLQTTCENVVQAVAGYVDIQQGENTQEVGVEQWAYSQVKEVDETILLIKSHNLPVSSASQPREGSVAESVPTDYSRVKEVKGDNMVILHKDLHKSLCKKKEALDTEWTNQNTKMPHSSDCSKGMCLEMIGDGYVDSVPRFSTE</sequence>
<evidence type="ECO:0000256" key="10">
    <source>
        <dbReference type="SAM" id="Phobius"/>
    </source>
</evidence>
<evidence type="ECO:0000256" key="5">
    <source>
        <dbReference type="ARBA" id="ARBA00023136"/>
    </source>
</evidence>
<keyword evidence="5 10" id="KW-0472">Membrane</keyword>
<dbReference type="PROSITE" id="PS50853">
    <property type="entry name" value="FN3"/>
    <property type="match status" value="1"/>
</dbReference>
<evidence type="ECO:0000259" key="12">
    <source>
        <dbReference type="PROSITE" id="PS50853"/>
    </source>
</evidence>
<evidence type="ECO:0000256" key="6">
    <source>
        <dbReference type="ARBA" id="ARBA00023157"/>
    </source>
</evidence>
<evidence type="ECO:0000313" key="13">
    <source>
        <dbReference type="EMBL" id="SBP49912.1"/>
    </source>
</evidence>
<comment type="subcellular location">
    <subcellularLocation>
        <location evidence="1">Membrane</location>
        <topology evidence="1">Single-pass type I membrane protein</topology>
    </subcellularLocation>
</comment>
<reference evidence="13" key="1">
    <citation type="submission" date="2016-05" db="EMBL/GenBank/DDBJ databases">
        <authorList>
            <person name="Lavstsen T."/>
            <person name="Jespersen J.S."/>
        </authorList>
    </citation>
    <scope>NUCLEOTIDE SEQUENCE</scope>
    <source>
        <tissue evidence="13">Brain</tissue>
    </source>
</reference>
<evidence type="ECO:0000256" key="3">
    <source>
        <dbReference type="ARBA" id="ARBA00022729"/>
    </source>
</evidence>
<evidence type="ECO:0000256" key="7">
    <source>
        <dbReference type="ARBA" id="ARBA00023170"/>
    </source>
</evidence>
<dbReference type="InterPro" id="IPR013783">
    <property type="entry name" value="Ig-like_fold"/>
</dbReference>
<gene>
    <name evidence="13" type="primary">PRLRB</name>
</gene>
<evidence type="ECO:0000256" key="2">
    <source>
        <dbReference type="ARBA" id="ARBA00022692"/>
    </source>
</evidence>
<keyword evidence="3 11" id="KW-0732">Signal</keyword>
<dbReference type="PANTHER" id="PTHR23037">
    <property type="entry name" value="CYTOKINE RECEPTOR"/>
    <property type="match status" value="1"/>
</dbReference>
<feature type="domain" description="Fibronectin type-III" evidence="12">
    <location>
        <begin position="23"/>
        <end position="122"/>
    </location>
</feature>
<protein>
    <submittedName>
        <fullName evidence="13">Prolactin receptor b</fullName>
    </submittedName>
</protein>
<feature type="compositionally biased region" description="Polar residues" evidence="9">
    <location>
        <begin position="269"/>
        <end position="284"/>
    </location>
</feature>
<evidence type="ECO:0000256" key="1">
    <source>
        <dbReference type="ARBA" id="ARBA00004479"/>
    </source>
</evidence>
<feature type="transmembrane region" description="Helical" evidence="10">
    <location>
        <begin position="128"/>
        <end position="150"/>
    </location>
</feature>
<keyword evidence="2 10" id="KW-0812">Transmembrane</keyword>
<dbReference type="EMBL" id="HADY01011427">
    <property type="protein sequence ID" value="SBP49912.1"/>
    <property type="molecule type" value="Transcribed_RNA"/>
</dbReference>
<accession>A0A1A8A469</accession>
<dbReference type="PANTHER" id="PTHR23037:SF35">
    <property type="entry name" value="FIBRONECTIN TYPE-III DOMAIN-CONTAINING PROTEIN"/>
    <property type="match status" value="1"/>
</dbReference>
<name>A0A1A8A469_NOTFU</name>
<evidence type="ECO:0000256" key="9">
    <source>
        <dbReference type="SAM" id="MobiDB-lite"/>
    </source>
</evidence>
<feature type="region of interest" description="Disordered" evidence="9">
    <location>
        <begin position="229"/>
        <end position="298"/>
    </location>
</feature>
<dbReference type="InterPro" id="IPR036116">
    <property type="entry name" value="FN3_sf"/>
</dbReference>
<reference evidence="13" key="2">
    <citation type="submission" date="2016-06" db="EMBL/GenBank/DDBJ databases">
        <title>The genome of a short-lived fish provides insights into sex chromosome evolution and the genetic control of aging.</title>
        <authorList>
            <person name="Reichwald K."/>
            <person name="Felder M."/>
            <person name="Petzold A."/>
            <person name="Koch P."/>
            <person name="Groth M."/>
            <person name="Platzer M."/>
        </authorList>
    </citation>
    <scope>NUCLEOTIDE SEQUENCE</scope>
    <source>
        <tissue evidence="13">Brain</tissue>
    </source>
</reference>
<feature type="chain" id="PRO_5036444712" evidence="11">
    <location>
        <begin position="22"/>
        <end position="450"/>
    </location>
</feature>
<keyword evidence="4 10" id="KW-1133">Transmembrane helix</keyword>
<evidence type="ECO:0000256" key="8">
    <source>
        <dbReference type="ARBA" id="ARBA00023180"/>
    </source>
</evidence>